<dbReference type="InterPro" id="IPR036259">
    <property type="entry name" value="MFS_trans_sf"/>
</dbReference>
<dbReference type="Pfam" id="PF07690">
    <property type="entry name" value="MFS_1"/>
    <property type="match status" value="1"/>
</dbReference>
<feature type="transmembrane region" description="Helical" evidence="6">
    <location>
        <begin position="280"/>
        <end position="296"/>
    </location>
</feature>
<dbReference type="SUPFAM" id="SSF103473">
    <property type="entry name" value="MFS general substrate transporter"/>
    <property type="match status" value="1"/>
</dbReference>
<dbReference type="EMBL" id="VITO01000007">
    <property type="protein sequence ID" value="TWB27136.1"/>
    <property type="molecule type" value="Genomic_DNA"/>
</dbReference>
<feature type="transmembrane region" description="Helical" evidence="6">
    <location>
        <begin position="108"/>
        <end position="129"/>
    </location>
</feature>
<accession>A0A560FZS4</accession>
<evidence type="ECO:0000313" key="9">
    <source>
        <dbReference type="Proteomes" id="UP000316545"/>
    </source>
</evidence>
<keyword evidence="3 6" id="KW-0812">Transmembrane</keyword>
<evidence type="ECO:0000256" key="5">
    <source>
        <dbReference type="ARBA" id="ARBA00023136"/>
    </source>
</evidence>
<feature type="domain" description="Major facilitator superfamily (MFS) profile" evidence="7">
    <location>
        <begin position="17"/>
        <end position="392"/>
    </location>
</feature>
<feature type="transmembrane region" description="Helical" evidence="6">
    <location>
        <begin position="247"/>
        <end position="268"/>
    </location>
</feature>
<dbReference type="PANTHER" id="PTHR43124:SF10">
    <property type="entry name" value="PURINE EFFLUX PUMP PBUE"/>
    <property type="match status" value="1"/>
</dbReference>
<proteinExistence type="predicted"/>
<dbReference type="InterPro" id="IPR020846">
    <property type="entry name" value="MFS_dom"/>
</dbReference>
<dbReference type="GO" id="GO:0005886">
    <property type="term" value="C:plasma membrane"/>
    <property type="evidence" value="ECO:0007669"/>
    <property type="project" value="UniProtKB-SubCell"/>
</dbReference>
<gene>
    <name evidence="8" type="ORF">FBZ88_107309</name>
</gene>
<dbReference type="RefSeq" id="WP_145617394.1">
    <property type="nucleotide sequence ID" value="NZ_JAYNFR010000074.1"/>
</dbReference>
<dbReference type="PANTHER" id="PTHR43124">
    <property type="entry name" value="PURINE EFFLUX PUMP PBUE"/>
    <property type="match status" value="1"/>
</dbReference>
<feature type="transmembrane region" description="Helical" evidence="6">
    <location>
        <begin position="366"/>
        <end position="386"/>
    </location>
</feature>
<feature type="transmembrane region" description="Helical" evidence="6">
    <location>
        <begin position="212"/>
        <end position="235"/>
    </location>
</feature>
<keyword evidence="2" id="KW-1003">Cell membrane</keyword>
<dbReference type="InterPro" id="IPR050189">
    <property type="entry name" value="MFS_Efflux_Transporters"/>
</dbReference>
<sequence length="417" mass="42346">MPQSRSPDPAAPWPAWPLRLLALAYFTMGTGTLAVVGALPPIAASLSLPPSAVALMVSAFAATFAVAAPVVQMVAGHLPRRTLLLAGLGILGASTLLSAGVASYPLLLILRIISGVGAACVGPVVSALGSTLVPPQRQGRALAIVFSGMTMASVVGLPLSAWLGEQIGWRPMFVGLGVWTWGVALAVALGVKDRGRGHALGLGQLATVLRRPGVAGGVALMVCQMAGLFTTITLINPLLRDRFGADTAQTSLALMVLGLSGLAGNYLARWLADLWSADRLVALSLGGLTVMFLTMAGAPARLWAALALLVLWALANDLFMPSQQRRMVELAPEVRGLVLALNSSALYVGMAAGSFAAGAIEPLAGVGTLPLVSAGFMAAGLGLLAATRRRGATAGAPGAEASATRAIQPPAVCPAAR</sequence>
<reference evidence="8 9" key="1">
    <citation type="submission" date="2019-06" db="EMBL/GenBank/DDBJ databases">
        <title>Genomic Encyclopedia of Type Strains, Phase IV (KMG-V): Genome sequencing to study the core and pangenomes of soil and plant-associated prokaryotes.</title>
        <authorList>
            <person name="Whitman W."/>
        </authorList>
    </citation>
    <scope>NUCLEOTIDE SEQUENCE [LARGE SCALE GENOMIC DNA]</scope>
    <source>
        <strain evidence="8 9">BR 11865</strain>
    </source>
</reference>
<evidence type="ECO:0000313" key="8">
    <source>
        <dbReference type="EMBL" id="TWB27136.1"/>
    </source>
</evidence>
<feature type="transmembrane region" description="Helical" evidence="6">
    <location>
        <begin position="51"/>
        <end position="71"/>
    </location>
</feature>
<dbReference type="InterPro" id="IPR011701">
    <property type="entry name" value="MFS"/>
</dbReference>
<protein>
    <submittedName>
        <fullName evidence="8">DHA1 family inner membrane transport protein</fullName>
    </submittedName>
</protein>
<feature type="transmembrane region" description="Helical" evidence="6">
    <location>
        <begin position="339"/>
        <end position="360"/>
    </location>
</feature>
<dbReference type="Gene3D" id="1.20.1250.20">
    <property type="entry name" value="MFS general substrate transporter like domains"/>
    <property type="match status" value="1"/>
</dbReference>
<feature type="transmembrane region" description="Helical" evidence="6">
    <location>
        <begin position="302"/>
        <end position="319"/>
    </location>
</feature>
<feature type="transmembrane region" description="Helical" evidence="6">
    <location>
        <begin position="141"/>
        <end position="163"/>
    </location>
</feature>
<keyword evidence="9" id="KW-1185">Reference proteome</keyword>
<evidence type="ECO:0000256" key="3">
    <source>
        <dbReference type="ARBA" id="ARBA00022692"/>
    </source>
</evidence>
<evidence type="ECO:0000256" key="4">
    <source>
        <dbReference type="ARBA" id="ARBA00022989"/>
    </source>
</evidence>
<dbReference type="GO" id="GO:0022857">
    <property type="term" value="F:transmembrane transporter activity"/>
    <property type="evidence" value="ECO:0007669"/>
    <property type="project" value="InterPro"/>
</dbReference>
<evidence type="ECO:0000259" key="7">
    <source>
        <dbReference type="PROSITE" id="PS50850"/>
    </source>
</evidence>
<comment type="subcellular location">
    <subcellularLocation>
        <location evidence="1">Cell membrane</location>
        <topology evidence="1">Multi-pass membrane protein</topology>
    </subcellularLocation>
</comment>
<feature type="transmembrane region" description="Helical" evidence="6">
    <location>
        <begin position="83"/>
        <end position="102"/>
    </location>
</feature>
<evidence type="ECO:0000256" key="2">
    <source>
        <dbReference type="ARBA" id="ARBA00022475"/>
    </source>
</evidence>
<dbReference type="PROSITE" id="PS50850">
    <property type="entry name" value="MFS"/>
    <property type="match status" value="1"/>
</dbReference>
<dbReference type="Proteomes" id="UP000316545">
    <property type="component" value="Unassembled WGS sequence"/>
</dbReference>
<name>A0A560FZS4_9PROT</name>
<evidence type="ECO:0000256" key="6">
    <source>
        <dbReference type="SAM" id="Phobius"/>
    </source>
</evidence>
<feature type="transmembrane region" description="Helical" evidence="6">
    <location>
        <begin position="169"/>
        <end position="191"/>
    </location>
</feature>
<comment type="caution">
    <text evidence="8">The sequence shown here is derived from an EMBL/GenBank/DDBJ whole genome shotgun (WGS) entry which is preliminary data.</text>
</comment>
<organism evidence="8 9">
    <name type="scientific">Nitrospirillum amazonense</name>
    <dbReference type="NCBI Taxonomy" id="28077"/>
    <lineage>
        <taxon>Bacteria</taxon>
        <taxon>Pseudomonadati</taxon>
        <taxon>Pseudomonadota</taxon>
        <taxon>Alphaproteobacteria</taxon>
        <taxon>Rhodospirillales</taxon>
        <taxon>Azospirillaceae</taxon>
        <taxon>Nitrospirillum</taxon>
    </lineage>
</organism>
<evidence type="ECO:0000256" key="1">
    <source>
        <dbReference type="ARBA" id="ARBA00004651"/>
    </source>
</evidence>
<keyword evidence="4 6" id="KW-1133">Transmembrane helix</keyword>
<feature type="transmembrane region" description="Helical" evidence="6">
    <location>
        <begin position="20"/>
        <end position="39"/>
    </location>
</feature>
<keyword evidence="5 6" id="KW-0472">Membrane</keyword>
<dbReference type="CDD" id="cd17324">
    <property type="entry name" value="MFS_NepI_like"/>
    <property type="match status" value="1"/>
</dbReference>
<dbReference type="AlphaFoldDB" id="A0A560FZS4"/>